<feature type="transmembrane region" description="Helical" evidence="6">
    <location>
        <begin position="54"/>
        <end position="75"/>
    </location>
</feature>
<evidence type="ECO:0000256" key="6">
    <source>
        <dbReference type="SAM" id="Phobius"/>
    </source>
</evidence>
<evidence type="ECO:0000313" key="9">
    <source>
        <dbReference type="Proteomes" id="UP000603453"/>
    </source>
</evidence>
<evidence type="ECO:0000259" key="7">
    <source>
        <dbReference type="Pfam" id="PF01694"/>
    </source>
</evidence>
<dbReference type="PANTHER" id="PTHR43066">
    <property type="entry name" value="RHOMBOID-RELATED PROTEIN"/>
    <property type="match status" value="1"/>
</dbReference>
<evidence type="ECO:0000256" key="2">
    <source>
        <dbReference type="ARBA" id="ARBA00022692"/>
    </source>
</evidence>
<feature type="transmembrane region" description="Helical" evidence="6">
    <location>
        <begin position="17"/>
        <end position="34"/>
    </location>
</feature>
<proteinExistence type="predicted"/>
<keyword evidence="9" id="KW-1185">Reference proteome</keyword>
<accession>A0A8H7REU8</accession>
<dbReference type="Pfam" id="PF01694">
    <property type="entry name" value="Rhomboid"/>
    <property type="match status" value="1"/>
</dbReference>
<dbReference type="GO" id="GO:0016020">
    <property type="term" value="C:membrane"/>
    <property type="evidence" value="ECO:0007669"/>
    <property type="project" value="UniProtKB-SubCell"/>
</dbReference>
<dbReference type="GO" id="GO:0004252">
    <property type="term" value="F:serine-type endopeptidase activity"/>
    <property type="evidence" value="ECO:0007669"/>
    <property type="project" value="InterPro"/>
</dbReference>
<gene>
    <name evidence="8" type="ORF">INT47_011087</name>
</gene>
<evidence type="ECO:0000256" key="3">
    <source>
        <dbReference type="ARBA" id="ARBA00022989"/>
    </source>
</evidence>
<dbReference type="PANTHER" id="PTHR43066:SF21">
    <property type="entry name" value="UBIQUITIN-ASSOCIATED DOMAIN-CONTAINING PROTEIN 2"/>
    <property type="match status" value="1"/>
</dbReference>
<dbReference type="EMBL" id="JAEPRD010000017">
    <property type="protein sequence ID" value="KAG2208947.1"/>
    <property type="molecule type" value="Genomic_DNA"/>
</dbReference>
<dbReference type="InterPro" id="IPR035952">
    <property type="entry name" value="Rhomboid-like_sf"/>
</dbReference>
<keyword evidence="3 6" id="KW-1133">Transmembrane helix</keyword>
<evidence type="ECO:0000313" key="8">
    <source>
        <dbReference type="EMBL" id="KAG2208947.1"/>
    </source>
</evidence>
<dbReference type="Gene3D" id="1.20.1540.10">
    <property type="entry name" value="Rhomboid-like"/>
    <property type="match status" value="1"/>
</dbReference>
<dbReference type="CDD" id="cd14279">
    <property type="entry name" value="CUE"/>
    <property type="match status" value="1"/>
</dbReference>
<feature type="region of interest" description="Disordered" evidence="5">
    <location>
        <begin position="213"/>
        <end position="239"/>
    </location>
</feature>
<keyword evidence="2 6" id="KW-0812">Transmembrane</keyword>
<dbReference type="InterPro" id="IPR009060">
    <property type="entry name" value="UBA-like_sf"/>
</dbReference>
<evidence type="ECO:0000256" key="5">
    <source>
        <dbReference type="SAM" id="MobiDB-lite"/>
    </source>
</evidence>
<comment type="caution">
    <text evidence="8">The sequence shown here is derived from an EMBL/GenBank/DDBJ whole genome shotgun (WGS) entry which is preliminary data.</text>
</comment>
<feature type="transmembrane region" description="Helical" evidence="6">
    <location>
        <begin position="154"/>
        <end position="185"/>
    </location>
</feature>
<sequence>MEADGPSGFRNAPVTKFLVPIVGGCSALAAVLNAKPHMVIQLSQLTMDGQFWKLFTSHWAFGSIGTSVVGTWLIYKMKIVERRYGSSKYAALVFISFVASTLLQTGALVSGLGFIKSIASGPYAILFSIMYQFQKIVPASHQTSMLGLKITDKTYVYLAAAQLFLSSSSASIIPCVCGIIVGAIYDQTRAKTWRFPQWIQRFGRNYLSPLLTSKSKKKPSRQPTTANVRPRSAPAPPIDEGDIDIMLGMFPNYTRQDIKNALIKSKSDLNRAAEILLTTEPSASGSQ</sequence>
<evidence type="ECO:0000256" key="4">
    <source>
        <dbReference type="ARBA" id="ARBA00023136"/>
    </source>
</evidence>
<evidence type="ECO:0000256" key="1">
    <source>
        <dbReference type="ARBA" id="ARBA00004141"/>
    </source>
</evidence>
<dbReference type="InterPro" id="IPR022764">
    <property type="entry name" value="Peptidase_S54_rhomboid_dom"/>
</dbReference>
<dbReference type="SUPFAM" id="SSF144091">
    <property type="entry name" value="Rhomboid-like"/>
    <property type="match status" value="1"/>
</dbReference>
<dbReference type="SUPFAM" id="SSF46934">
    <property type="entry name" value="UBA-like"/>
    <property type="match status" value="1"/>
</dbReference>
<comment type="subcellular location">
    <subcellularLocation>
        <location evidence="1">Membrane</location>
        <topology evidence="1">Multi-pass membrane protein</topology>
    </subcellularLocation>
</comment>
<organism evidence="8 9">
    <name type="scientific">Mucor saturninus</name>
    <dbReference type="NCBI Taxonomy" id="64648"/>
    <lineage>
        <taxon>Eukaryota</taxon>
        <taxon>Fungi</taxon>
        <taxon>Fungi incertae sedis</taxon>
        <taxon>Mucoromycota</taxon>
        <taxon>Mucoromycotina</taxon>
        <taxon>Mucoromycetes</taxon>
        <taxon>Mucorales</taxon>
        <taxon>Mucorineae</taxon>
        <taxon>Mucoraceae</taxon>
        <taxon>Mucor</taxon>
    </lineage>
</organism>
<protein>
    <recommendedName>
        <fullName evidence="7">Peptidase S54 rhomboid domain-containing protein</fullName>
    </recommendedName>
</protein>
<dbReference type="Proteomes" id="UP000603453">
    <property type="component" value="Unassembled WGS sequence"/>
</dbReference>
<keyword evidence="4 6" id="KW-0472">Membrane</keyword>
<dbReference type="AlphaFoldDB" id="A0A8H7REU8"/>
<name>A0A8H7REU8_9FUNG</name>
<feature type="domain" description="Peptidase S54 rhomboid" evidence="7">
    <location>
        <begin position="49"/>
        <end position="185"/>
    </location>
</feature>
<reference evidence="8" key="1">
    <citation type="submission" date="2020-12" db="EMBL/GenBank/DDBJ databases">
        <title>Metabolic potential, ecology and presence of endohyphal bacteria is reflected in genomic diversity of Mucoromycotina.</title>
        <authorList>
            <person name="Muszewska A."/>
            <person name="Okrasinska A."/>
            <person name="Steczkiewicz K."/>
            <person name="Drgas O."/>
            <person name="Orlowska M."/>
            <person name="Perlinska-Lenart U."/>
            <person name="Aleksandrzak-Piekarczyk T."/>
            <person name="Szatraj K."/>
            <person name="Zielenkiewicz U."/>
            <person name="Pilsyk S."/>
            <person name="Malc E."/>
            <person name="Mieczkowski P."/>
            <person name="Kruszewska J.S."/>
            <person name="Biernat P."/>
            <person name="Pawlowska J."/>
        </authorList>
    </citation>
    <scope>NUCLEOTIDE SEQUENCE</scope>
    <source>
        <strain evidence="8">WA0000017839</strain>
    </source>
</reference>
<dbReference type="OrthoDB" id="272778at2759"/>
<dbReference type="Gene3D" id="1.10.8.10">
    <property type="entry name" value="DNA helicase RuvA subunit, C-terminal domain"/>
    <property type="match status" value="1"/>
</dbReference>
<feature type="transmembrane region" description="Helical" evidence="6">
    <location>
        <begin position="87"/>
        <end position="108"/>
    </location>
</feature>